<dbReference type="SUPFAM" id="SSF54197">
    <property type="entry name" value="HIT-like"/>
    <property type="match status" value="1"/>
</dbReference>
<feature type="binding site" evidence="3">
    <location>
        <position position="50"/>
    </location>
    <ligand>
        <name>substrate</name>
    </ligand>
</feature>
<dbReference type="AlphaFoldDB" id="D3PAS7"/>
<keyword evidence="7" id="KW-1185">Reference proteome</keyword>
<sequence length="163" mass="18878">MDRLWAPWRMTYISGDHIDEGCIFCNKPKETKDKENLILFRGEYSFIMMNLFPYNNGHLMVAPYKHTGNLEDLNDNELLEMMKLVQKSIKAMKRCMRPDGFNTGFNIGRAAGAGIADHVHFHVVPRWVGDTNFMPTLAGTKVISEHILKTYDKIYKELHLEDL</sequence>
<accession>D3PAS7</accession>
<feature type="short sequence motif" description="Histidine triad motif" evidence="4">
    <location>
        <begin position="118"/>
        <end position="122"/>
    </location>
</feature>
<proteinExistence type="predicted"/>
<dbReference type="Proteomes" id="UP000001520">
    <property type="component" value="Chromosome"/>
</dbReference>
<dbReference type="Pfam" id="PF01230">
    <property type="entry name" value="HIT"/>
    <property type="match status" value="1"/>
</dbReference>
<evidence type="ECO:0000259" key="5">
    <source>
        <dbReference type="PROSITE" id="PS51084"/>
    </source>
</evidence>
<dbReference type="HOGENOM" id="CLU_056776_1_2_0"/>
<dbReference type="PANTHER" id="PTHR42997:SF1">
    <property type="entry name" value="AP-4-A PHOSPHORYLASE"/>
    <property type="match status" value="1"/>
</dbReference>
<dbReference type="InterPro" id="IPR036265">
    <property type="entry name" value="HIT-like_sf"/>
</dbReference>
<evidence type="ECO:0000313" key="6">
    <source>
        <dbReference type="EMBL" id="BAI79700.1"/>
    </source>
</evidence>
<evidence type="ECO:0000256" key="2">
    <source>
        <dbReference type="PIRSR" id="PIRSR639383-1"/>
    </source>
</evidence>
<dbReference type="CDD" id="cd01275">
    <property type="entry name" value="FHIT"/>
    <property type="match status" value="1"/>
</dbReference>
<evidence type="ECO:0000313" key="7">
    <source>
        <dbReference type="Proteomes" id="UP000001520"/>
    </source>
</evidence>
<feature type="domain" description="HIT" evidence="5">
    <location>
        <begin position="23"/>
        <end position="133"/>
    </location>
</feature>
<reference evidence="6 7" key="1">
    <citation type="journal article" date="2010" name="DNA Res.">
        <title>Bacterial lifestyle in a deep-sea hydrothermal vent chimney revealed by the genome sequence of the thermophilic bacterium Deferribacter desulfuricans SSM1.</title>
        <authorList>
            <person name="Takaki Y."/>
            <person name="Shimamura S."/>
            <person name="Nakagawa S."/>
            <person name="Fukuhara Y."/>
            <person name="Horikawa H."/>
            <person name="Ankai A."/>
            <person name="Harada T."/>
            <person name="Hosoyama A."/>
            <person name="Oguchi A."/>
            <person name="Fukui S."/>
            <person name="Fujita N."/>
            <person name="Takami H."/>
            <person name="Takai K."/>
        </authorList>
    </citation>
    <scope>NUCLEOTIDE SEQUENCE [LARGE SCALE GENOMIC DNA]</scope>
    <source>
        <strain evidence="7">DSM 14783 / JCM 11476 / NBRC 101012 / SSM1</strain>
    </source>
</reference>
<dbReference type="EMBL" id="AP011529">
    <property type="protein sequence ID" value="BAI79700.1"/>
    <property type="molecule type" value="Genomic_DNA"/>
</dbReference>
<evidence type="ECO:0000256" key="4">
    <source>
        <dbReference type="PROSITE-ProRule" id="PRU00464"/>
    </source>
</evidence>
<evidence type="ECO:0000256" key="3">
    <source>
        <dbReference type="PIRSR" id="PIRSR639383-2"/>
    </source>
</evidence>
<feature type="active site" description="Tele-AMP-histidine intermediate" evidence="2">
    <location>
        <position position="120"/>
    </location>
</feature>
<keyword evidence="1" id="KW-0547">Nucleotide-binding</keyword>
<dbReference type="Gene3D" id="3.30.428.10">
    <property type="entry name" value="HIT-like"/>
    <property type="match status" value="1"/>
</dbReference>
<dbReference type="PANTHER" id="PTHR42997">
    <property type="entry name" value="HIT FAMILY HYDROLASE"/>
    <property type="match status" value="1"/>
</dbReference>
<dbReference type="InterPro" id="IPR052908">
    <property type="entry name" value="AP-4-A_phosphorylase"/>
</dbReference>
<dbReference type="GO" id="GO:0000166">
    <property type="term" value="F:nucleotide binding"/>
    <property type="evidence" value="ECO:0007669"/>
    <property type="project" value="UniProtKB-KW"/>
</dbReference>
<gene>
    <name evidence="6" type="ordered locus">DEFDS_0189</name>
</gene>
<dbReference type="KEGG" id="ddf:DEFDS_0189"/>
<feature type="binding site" evidence="3">
    <location>
        <position position="122"/>
    </location>
    <ligand>
        <name>substrate</name>
    </ligand>
</feature>
<protein>
    <submittedName>
        <fullName evidence="6">Histidine triad family protein</fullName>
    </submittedName>
</protein>
<dbReference type="OrthoDB" id="9784774at2"/>
<dbReference type="PROSITE" id="PS51084">
    <property type="entry name" value="HIT_2"/>
    <property type="match status" value="1"/>
</dbReference>
<dbReference type="GO" id="GO:0003824">
    <property type="term" value="F:catalytic activity"/>
    <property type="evidence" value="ECO:0007669"/>
    <property type="project" value="InterPro"/>
</dbReference>
<dbReference type="STRING" id="639282.DEFDS_0189"/>
<organism evidence="6 7">
    <name type="scientific">Deferribacter desulfuricans (strain DSM 14783 / JCM 11476 / NBRC 101012 / SSM1)</name>
    <dbReference type="NCBI Taxonomy" id="639282"/>
    <lineage>
        <taxon>Bacteria</taxon>
        <taxon>Pseudomonadati</taxon>
        <taxon>Deferribacterota</taxon>
        <taxon>Deferribacteres</taxon>
        <taxon>Deferribacterales</taxon>
        <taxon>Deferribacteraceae</taxon>
        <taxon>Deferribacter</taxon>
    </lineage>
</organism>
<dbReference type="RefSeq" id="WP_013006948.1">
    <property type="nucleotide sequence ID" value="NC_013939.1"/>
</dbReference>
<evidence type="ECO:0000256" key="1">
    <source>
        <dbReference type="ARBA" id="ARBA00022741"/>
    </source>
</evidence>
<dbReference type="InterPro" id="IPR011146">
    <property type="entry name" value="HIT-like"/>
</dbReference>
<dbReference type="InterPro" id="IPR039383">
    <property type="entry name" value="FHIT"/>
</dbReference>
<name>D3PAS7_DEFDS</name>
<dbReference type="eggNOG" id="COG0537">
    <property type="taxonomic scope" value="Bacteria"/>
</dbReference>